<feature type="domain" description="Exonuclease" evidence="1">
    <location>
        <begin position="4"/>
        <end position="186"/>
    </location>
</feature>
<dbReference type="SUPFAM" id="SSF53098">
    <property type="entry name" value="Ribonuclease H-like"/>
    <property type="match status" value="1"/>
</dbReference>
<evidence type="ECO:0000313" key="2">
    <source>
        <dbReference type="EMBL" id="MDM8156448.1"/>
    </source>
</evidence>
<dbReference type="Proteomes" id="UP001529340">
    <property type="component" value="Unassembled WGS sequence"/>
</dbReference>
<proteinExistence type="predicted"/>
<accession>A0ABT7UBU0</accession>
<dbReference type="InterPro" id="IPR012337">
    <property type="entry name" value="RNaseH-like_sf"/>
</dbReference>
<dbReference type="Pfam" id="PF00929">
    <property type="entry name" value="RNase_T"/>
    <property type="match status" value="1"/>
</dbReference>
<reference evidence="2" key="2">
    <citation type="submission" date="2023-06" db="EMBL/GenBank/DDBJ databases">
        <authorList>
            <person name="Zeman M."/>
            <person name="Kubasova T."/>
            <person name="Jahodarova E."/>
            <person name="Nykrynova M."/>
            <person name="Rychlik I."/>
        </authorList>
    </citation>
    <scope>NUCLEOTIDE SEQUENCE</scope>
    <source>
        <strain evidence="2">ET39</strain>
    </source>
</reference>
<keyword evidence="2" id="KW-0540">Nuclease</keyword>
<reference evidence="2" key="1">
    <citation type="submission" date="2023-06" db="EMBL/GenBank/DDBJ databases">
        <title>Identification and characterization of horizontal gene transfer across gut microbiota members of farm animals based on homology search.</title>
        <authorList>
            <person name="Schwarzerova J."/>
            <person name="Nykrynova M."/>
            <person name="Jureckova K."/>
            <person name="Cejkova D."/>
            <person name="Rychlik I."/>
        </authorList>
    </citation>
    <scope>NUCLEOTIDE SEQUENCE</scope>
    <source>
        <strain evidence="2">ET39</strain>
    </source>
</reference>
<dbReference type="InterPro" id="IPR013520">
    <property type="entry name" value="Ribonucl_H"/>
</dbReference>
<evidence type="ECO:0000259" key="1">
    <source>
        <dbReference type="SMART" id="SM00479"/>
    </source>
</evidence>
<keyword evidence="3" id="KW-1185">Reference proteome</keyword>
<dbReference type="SMART" id="SM00479">
    <property type="entry name" value="EXOIII"/>
    <property type="match status" value="1"/>
</dbReference>
<protein>
    <submittedName>
        <fullName evidence="2">Exonuclease domain-containing protein</fullName>
    </submittedName>
</protein>
<dbReference type="EMBL" id="JAUDCG010000006">
    <property type="protein sequence ID" value="MDM8156448.1"/>
    <property type="molecule type" value="Genomic_DNA"/>
</dbReference>
<dbReference type="Gene3D" id="3.30.420.10">
    <property type="entry name" value="Ribonuclease H-like superfamily/Ribonuclease H"/>
    <property type="match status" value="1"/>
</dbReference>
<keyword evidence="2" id="KW-0269">Exonuclease</keyword>
<dbReference type="GO" id="GO:0004527">
    <property type="term" value="F:exonuclease activity"/>
    <property type="evidence" value="ECO:0007669"/>
    <property type="project" value="UniProtKB-KW"/>
</dbReference>
<dbReference type="InterPro" id="IPR036397">
    <property type="entry name" value="RNaseH_sf"/>
</dbReference>
<keyword evidence="2" id="KW-0378">Hydrolase</keyword>
<name>A0ABT7UBU0_9FIRM</name>
<organism evidence="2 3">
    <name type="scientific">Amedibacillus dolichus</name>
    <dbReference type="NCBI Taxonomy" id="31971"/>
    <lineage>
        <taxon>Bacteria</taxon>
        <taxon>Bacillati</taxon>
        <taxon>Bacillota</taxon>
        <taxon>Erysipelotrichia</taxon>
        <taxon>Erysipelotrichales</taxon>
        <taxon>Erysipelotrichaceae</taxon>
        <taxon>Amedibacillus</taxon>
    </lineage>
</organism>
<gene>
    <name evidence="2" type="ORF">QUV96_02205</name>
</gene>
<evidence type="ECO:0000313" key="3">
    <source>
        <dbReference type="Proteomes" id="UP001529340"/>
    </source>
</evidence>
<comment type="caution">
    <text evidence="2">The sequence shown here is derived from an EMBL/GenBank/DDBJ whole genome shotgun (WGS) entry which is preliminary data.</text>
</comment>
<sequence length="324" mass="38399">MIHVYIDNEFDAVRMQGRYLQQVIAIGACLCDDAFVHIDSFYSLVCPAGFRRLSPHVRRMTHLKDTEIQKASKFPQVADRFNAWLQHYAGEEAICLYSFGPDDARTLCANAAFYHHGSEQLFAGIVDLQTLLSSRVRWRGEVFHKTHSLESLKQIYRIRGEVNHNALSDAIDLYRIHEAYRMERALDEEAIGHLYRTMRQKQVEGMKKRRRHQLERLRVQMEDLLDQKGWLAIRALKQWDSFHAELITFAQQVQLSSVRSLRERPRPIQVQATFHSGRDHLRCWLLLRYTQECYAYSIDVHYSNVEHIRRFIRQWFDVEHHCND</sequence>
<dbReference type="RefSeq" id="WP_289606918.1">
    <property type="nucleotide sequence ID" value="NZ_JAUDCG010000006.1"/>
</dbReference>